<protein>
    <submittedName>
        <fullName evidence="2">Uncharacterized protein</fullName>
    </submittedName>
</protein>
<sequence>MQALLTVFLLLFPACLTFTFVHPTSSRPLHHSTPTSLKSFDGFSSLDDNDLIPTPPTPSSNPRLVDGFKYPPYNCDPGETVMYDEESIQGILSACRMDIPTLFGYSSENLSVGITGSVDLVELDGPVVVVTLGGRFWHQRPTVLARVKAYLLERCPEIVDVVVKDEFELTDEANV</sequence>
<dbReference type="OrthoDB" id="446939at2759"/>
<dbReference type="PANTHER" id="PTHR36018:SF1">
    <property type="entry name" value="OS09G0481800 PROTEIN"/>
    <property type="match status" value="1"/>
</dbReference>
<evidence type="ECO:0000256" key="1">
    <source>
        <dbReference type="SAM" id="SignalP"/>
    </source>
</evidence>
<evidence type="ECO:0000313" key="3">
    <source>
        <dbReference type="Proteomes" id="UP001165065"/>
    </source>
</evidence>
<dbReference type="EMBL" id="BRYA01000077">
    <property type="protein sequence ID" value="GMI37836.1"/>
    <property type="molecule type" value="Genomic_DNA"/>
</dbReference>
<dbReference type="AlphaFoldDB" id="A0A9W7GA75"/>
<gene>
    <name evidence="2" type="ORF">TrCOL_g7944</name>
</gene>
<keyword evidence="1" id="KW-0732">Signal</keyword>
<dbReference type="Proteomes" id="UP001165065">
    <property type="component" value="Unassembled WGS sequence"/>
</dbReference>
<name>A0A9W7GA75_9STRA</name>
<dbReference type="SUPFAM" id="SSF117916">
    <property type="entry name" value="Fe-S cluster assembly (FSCA) domain-like"/>
    <property type="match status" value="1"/>
</dbReference>
<reference evidence="3" key="1">
    <citation type="journal article" date="2023" name="Commun. Biol.">
        <title>Genome analysis of Parmales, the sister group of diatoms, reveals the evolutionary specialization of diatoms from phago-mixotrophs to photoautotrophs.</title>
        <authorList>
            <person name="Ban H."/>
            <person name="Sato S."/>
            <person name="Yoshikawa S."/>
            <person name="Yamada K."/>
            <person name="Nakamura Y."/>
            <person name="Ichinomiya M."/>
            <person name="Sato N."/>
            <person name="Blanc-Mathieu R."/>
            <person name="Endo H."/>
            <person name="Kuwata A."/>
            <person name="Ogata H."/>
        </authorList>
    </citation>
    <scope>NUCLEOTIDE SEQUENCE [LARGE SCALE GENOMIC DNA]</scope>
</reference>
<organism evidence="2 3">
    <name type="scientific">Triparma columacea</name>
    <dbReference type="NCBI Taxonomy" id="722753"/>
    <lineage>
        <taxon>Eukaryota</taxon>
        <taxon>Sar</taxon>
        <taxon>Stramenopiles</taxon>
        <taxon>Ochrophyta</taxon>
        <taxon>Bolidophyceae</taxon>
        <taxon>Parmales</taxon>
        <taxon>Triparmaceae</taxon>
        <taxon>Triparma</taxon>
    </lineage>
</organism>
<dbReference type="InterPro" id="IPR034904">
    <property type="entry name" value="FSCA_dom_sf"/>
</dbReference>
<accession>A0A9W7GA75</accession>
<keyword evidence="3" id="KW-1185">Reference proteome</keyword>
<dbReference type="PANTHER" id="PTHR36018">
    <property type="entry name" value="OS09G0481800 PROTEIN"/>
    <property type="match status" value="1"/>
</dbReference>
<evidence type="ECO:0000313" key="2">
    <source>
        <dbReference type="EMBL" id="GMI37836.1"/>
    </source>
</evidence>
<feature type="chain" id="PRO_5040891862" evidence="1">
    <location>
        <begin position="18"/>
        <end position="175"/>
    </location>
</feature>
<dbReference type="Gene3D" id="3.30.300.130">
    <property type="entry name" value="Fe-S cluster assembly (FSCA)"/>
    <property type="match status" value="1"/>
</dbReference>
<comment type="caution">
    <text evidence="2">The sequence shown here is derived from an EMBL/GenBank/DDBJ whole genome shotgun (WGS) entry which is preliminary data.</text>
</comment>
<proteinExistence type="predicted"/>
<feature type="signal peptide" evidence="1">
    <location>
        <begin position="1"/>
        <end position="17"/>
    </location>
</feature>